<dbReference type="AlphaFoldDB" id="A0A919P466"/>
<dbReference type="RefSeq" id="WP_239071100.1">
    <property type="nucleotide sequence ID" value="NZ_BONK01000016.1"/>
</dbReference>
<comment type="similarity">
    <text evidence="1">Belongs to the ATP-dependent AMP-binding enzyme family.</text>
</comment>
<dbReference type="SUPFAM" id="SSF56801">
    <property type="entry name" value="Acetyl-CoA synthetase-like"/>
    <property type="match status" value="1"/>
</dbReference>
<accession>A0A919P466</accession>
<comment type="caution">
    <text evidence="5">The sequence shown here is derived from an EMBL/GenBank/DDBJ whole genome shotgun (WGS) entry which is preliminary data.</text>
</comment>
<feature type="domain" description="AMP-dependent synthetase/ligase" evidence="3">
    <location>
        <begin position="344"/>
        <end position="709"/>
    </location>
</feature>
<keyword evidence="6" id="KW-1185">Reference proteome</keyword>
<evidence type="ECO:0000313" key="5">
    <source>
        <dbReference type="EMBL" id="GIG23141.1"/>
    </source>
</evidence>
<evidence type="ECO:0000259" key="3">
    <source>
        <dbReference type="Pfam" id="PF00501"/>
    </source>
</evidence>
<dbReference type="GO" id="GO:0031956">
    <property type="term" value="F:medium-chain fatty acid-CoA ligase activity"/>
    <property type="evidence" value="ECO:0007669"/>
    <property type="project" value="TreeGrafter"/>
</dbReference>
<sequence length="864" mass="89338">MRSPVGLRLPASLPPGGLPGLDPAWSRLVDVPGSGTWHVLDNHDALPGEPVGTILCVHGNPTWSYLWRRLVAAGGRADRPWRVVAVDQLGMGFSERDGRARRLEDRVAELGALTKELGLAGPVVTAGHDWGGVVSLGWAVEHRDVLAGVVLLNTAVHLPPGDRAPAVLRPAMVPGVRTASTVTTTAFLDTTLALAHPPLTPEVRAAFRSPYRTSGRRQAIGDFVADIPATADHPSRPALDRVATAVTTLDVPALLLWGARDPVFSDRFLDDLAARLPHADVHRSPRAGHLVGEDEDLGGGVLRWLDVRVPGDPADRPEGRAAATGEPWVPLGAALADRQDDGGPALVELRGSGTRTIPWSLLATRVDELARGLATLGVRPGDRVAVLVPPGGDLTAVLYACVRLGAVVVVADAGLGVRGLSRAVRSARPAAVVGVERALVAARVLGWSSTLVAAGPLHRSARRALGVVATLPEVADLGRVAAADLPVPGPDDDAAVLFTSGSTGPAKGAVYSQRGLSAMRDAVGRAYGVGPGSPFVAAFAPFALLGPALGATTASPDMDVTAPRTLTARALADAVRAIDGRVVFASPAALAGVLATQDDLPVDGRAALGEVTTFLSAGAPVPERLLAQAAALLPNAELHTPYGMTEMLPVTDVDLAGIRAAGPGDGVCVGHPVAGADVRVSPLDADGRATGAPTTEPGVVGEVLVAGPHRKVRYDRLWLTEQASSRDPGRHRTGDVGHLDAHGRLWVGGRLEHVVVTAEGVVTPVGVERQVDEVRGVARSAAVGVGPRGTQQLVVVVEPEARVRGVVADDELAAAVRAAVAPRRVAAVLVASRLPTDVRHNSKIDRAAVAVWADAVLAGRRARL</sequence>
<gene>
    <name evidence="5" type="ORF">Cch01nite_38650</name>
</gene>
<dbReference type="InterPro" id="IPR020845">
    <property type="entry name" value="AMP-binding_CS"/>
</dbReference>
<dbReference type="Proteomes" id="UP000632740">
    <property type="component" value="Unassembled WGS sequence"/>
</dbReference>
<dbReference type="InterPro" id="IPR042099">
    <property type="entry name" value="ANL_N_sf"/>
</dbReference>
<evidence type="ECO:0000256" key="1">
    <source>
        <dbReference type="ARBA" id="ARBA00006432"/>
    </source>
</evidence>
<dbReference type="InterPro" id="IPR000873">
    <property type="entry name" value="AMP-dep_synth/lig_dom"/>
</dbReference>
<feature type="domain" description="AB hydrolase-1" evidence="4">
    <location>
        <begin position="53"/>
        <end position="295"/>
    </location>
</feature>
<dbReference type="Pfam" id="PF00501">
    <property type="entry name" value="AMP-binding"/>
    <property type="match status" value="1"/>
</dbReference>
<proteinExistence type="inferred from homology"/>
<dbReference type="Gene3D" id="3.40.50.1820">
    <property type="entry name" value="alpha/beta hydrolase"/>
    <property type="match status" value="1"/>
</dbReference>
<protein>
    <submittedName>
        <fullName evidence="5">Acyl-CoA synthetase</fullName>
    </submittedName>
</protein>
<dbReference type="SUPFAM" id="SSF53474">
    <property type="entry name" value="alpha/beta-Hydrolases"/>
    <property type="match status" value="1"/>
</dbReference>
<dbReference type="Pfam" id="PF00561">
    <property type="entry name" value="Abhydrolase_1"/>
    <property type="match status" value="1"/>
</dbReference>
<dbReference type="EMBL" id="BONK01000016">
    <property type="protein sequence ID" value="GIG23141.1"/>
    <property type="molecule type" value="Genomic_DNA"/>
</dbReference>
<dbReference type="GO" id="GO:0006631">
    <property type="term" value="P:fatty acid metabolic process"/>
    <property type="evidence" value="ECO:0007669"/>
    <property type="project" value="TreeGrafter"/>
</dbReference>
<evidence type="ECO:0000256" key="2">
    <source>
        <dbReference type="ARBA" id="ARBA00022598"/>
    </source>
</evidence>
<dbReference type="InterPro" id="IPR029058">
    <property type="entry name" value="AB_hydrolase_fold"/>
</dbReference>
<reference evidence="5" key="1">
    <citation type="submission" date="2021-01" db="EMBL/GenBank/DDBJ databases">
        <title>Whole genome shotgun sequence of Cellulomonas chitinilytica NBRC 110799.</title>
        <authorList>
            <person name="Komaki H."/>
            <person name="Tamura T."/>
        </authorList>
    </citation>
    <scope>NUCLEOTIDE SEQUENCE</scope>
    <source>
        <strain evidence="5">NBRC 110799</strain>
    </source>
</reference>
<keyword evidence="2" id="KW-0436">Ligase</keyword>
<evidence type="ECO:0000259" key="4">
    <source>
        <dbReference type="Pfam" id="PF00561"/>
    </source>
</evidence>
<organism evidence="5 6">
    <name type="scientific">Cellulomonas chitinilytica</name>
    <dbReference type="NCBI Taxonomy" id="398759"/>
    <lineage>
        <taxon>Bacteria</taxon>
        <taxon>Bacillati</taxon>
        <taxon>Actinomycetota</taxon>
        <taxon>Actinomycetes</taxon>
        <taxon>Micrococcales</taxon>
        <taxon>Cellulomonadaceae</taxon>
        <taxon>Cellulomonas</taxon>
    </lineage>
</organism>
<evidence type="ECO:0000313" key="6">
    <source>
        <dbReference type="Proteomes" id="UP000632740"/>
    </source>
</evidence>
<dbReference type="InterPro" id="IPR000073">
    <property type="entry name" value="AB_hydrolase_1"/>
</dbReference>
<dbReference type="PANTHER" id="PTHR43201">
    <property type="entry name" value="ACYL-COA SYNTHETASE"/>
    <property type="match status" value="1"/>
</dbReference>
<dbReference type="PRINTS" id="PR00111">
    <property type="entry name" value="ABHYDROLASE"/>
</dbReference>
<dbReference type="PROSITE" id="PS00455">
    <property type="entry name" value="AMP_BINDING"/>
    <property type="match status" value="1"/>
</dbReference>
<dbReference type="PANTHER" id="PTHR43201:SF5">
    <property type="entry name" value="MEDIUM-CHAIN ACYL-COA LIGASE ACSF2, MITOCHONDRIAL"/>
    <property type="match status" value="1"/>
</dbReference>
<dbReference type="Gene3D" id="3.40.50.12780">
    <property type="entry name" value="N-terminal domain of ligase-like"/>
    <property type="match status" value="1"/>
</dbReference>
<name>A0A919P466_9CELL</name>